<evidence type="ECO:0000313" key="3">
    <source>
        <dbReference type="Proteomes" id="UP001324115"/>
    </source>
</evidence>
<dbReference type="EMBL" id="JAXUIC010000005">
    <property type="protein sequence ID" value="KAK4588706.1"/>
    <property type="molecule type" value="Genomic_DNA"/>
</dbReference>
<dbReference type="AlphaFoldDB" id="A0AAN7FEJ4"/>
<evidence type="ECO:0000313" key="2">
    <source>
        <dbReference type="EMBL" id="KAK4588706.1"/>
    </source>
</evidence>
<dbReference type="InterPro" id="IPR006121">
    <property type="entry name" value="HMA_dom"/>
</dbReference>
<accession>A0AAN7FEJ4</accession>
<gene>
    <name evidence="2" type="ORF">RGQ29_019640</name>
</gene>
<keyword evidence="3" id="KW-1185">Reference proteome</keyword>
<comment type="caution">
    <text evidence="2">The sequence shown here is derived from an EMBL/GenBank/DDBJ whole genome shotgun (WGS) entry which is preliminary data.</text>
</comment>
<dbReference type="Gene3D" id="3.30.70.100">
    <property type="match status" value="1"/>
</dbReference>
<evidence type="ECO:0000259" key="1">
    <source>
        <dbReference type="PROSITE" id="PS50846"/>
    </source>
</evidence>
<dbReference type="SUPFAM" id="SSF55008">
    <property type="entry name" value="HMA, heavy metal-associated domain"/>
    <property type="match status" value="1"/>
</dbReference>
<name>A0AAN7FEJ4_QUERU</name>
<dbReference type="InterPro" id="IPR036163">
    <property type="entry name" value="HMA_dom_sf"/>
</dbReference>
<sequence>MTQKIVMKVQMNCQKCQTKALTVAAEANGVNFVELGAEKDEVVVIGDGVDAAMLVRIMRKKVGYTTLVSVAEVREGN</sequence>
<dbReference type="GO" id="GO:0046872">
    <property type="term" value="F:metal ion binding"/>
    <property type="evidence" value="ECO:0007669"/>
    <property type="project" value="InterPro"/>
</dbReference>
<protein>
    <recommendedName>
        <fullName evidence="1">HMA domain-containing protein</fullName>
    </recommendedName>
</protein>
<dbReference type="PROSITE" id="PS50846">
    <property type="entry name" value="HMA_2"/>
    <property type="match status" value="1"/>
</dbReference>
<dbReference type="InterPro" id="IPR044296">
    <property type="entry name" value="HIPP46"/>
</dbReference>
<organism evidence="2 3">
    <name type="scientific">Quercus rubra</name>
    <name type="common">Northern red oak</name>
    <name type="synonym">Quercus borealis</name>
    <dbReference type="NCBI Taxonomy" id="3512"/>
    <lineage>
        <taxon>Eukaryota</taxon>
        <taxon>Viridiplantae</taxon>
        <taxon>Streptophyta</taxon>
        <taxon>Embryophyta</taxon>
        <taxon>Tracheophyta</taxon>
        <taxon>Spermatophyta</taxon>
        <taxon>Magnoliopsida</taxon>
        <taxon>eudicotyledons</taxon>
        <taxon>Gunneridae</taxon>
        <taxon>Pentapetalae</taxon>
        <taxon>rosids</taxon>
        <taxon>fabids</taxon>
        <taxon>Fagales</taxon>
        <taxon>Fagaceae</taxon>
        <taxon>Quercus</taxon>
    </lineage>
</organism>
<reference evidence="2 3" key="1">
    <citation type="journal article" date="2023" name="G3 (Bethesda)">
        <title>A haplotype-resolved chromosome-scale genome for Quercus rubra L. provides insights into the genetics of adaptive traits for red oak species.</title>
        <authorList>
            <person name="Kapoor B."/>
            <person name="Jenkins J."/>
            <person name="Schmutz J."/>
            <person name="Zhebentyayeva T."/>
            <person name="Kuelheim C."/>
            <person name="Coggeshall M."/>
            <person name="Heim C."/>
            <person name="Lasky J.R."/>
            <person name="Leites L."/>
            <person name="Islam-Faridi N."/>
            <person name="Romero-Severson J."/>
            <person name="DeLeo V.L."/>
            <person name="Lucas S.M."/>
            <person name="Lazic D."/>
            <person name="Gailing O."/>
            <person name="Carlson J."/>
            <person name="Staton M."/>
        </authorList>
    </citation>
    <scope>NUCLEOTIDE SEQUENCE [LARGE SCALE GENOMIC DNA]</scope>
    <source>
        <strain evidence="2">Pseudo-F2</strain>
    </source>
</reference>
<dbReference type="Proteomes" id="UP001324115">
    <property type="component" value="Unassembled WGS sequence"/>
</dbReference>
<feature type="domain" description="HMA" evidence="1">
    <location>
        <begin position="2"/>
        <end position="70"/>
    </location>
</feature>
<proteinExistence type="predicted"/>
<dbReference type="PANTHER" id="PTHR46371">
    <property type="entry name" value="OS04G0464100 PROTEIN"/>
    <property type="match status" value="1"/>
</dbReference>
<dbReference type="Pfam" id="PF00403">
    <property type="entry name" value="HMA"/>
    <property type="match status" value="1"/>
</dbReference>